<gene>
    <name evidence="3" type="ORF">MNB_SV-13-2207</name>
</gene>
<evidence type="ECO:0000313" key="3">
    <source>
        <dbReference type="EMBL" id="SFV71142.1"/>
    </source>
</evidence>
<dbReference type="NCBIfam" id="NF006294">
    <property type="entry name" value="PRK08477.1"/>
    <property type="match status" value="1"/>
</dbReference>
<reference evidence="3" key="1">
    <citation type="submission" date="2016-10" db="EMBL/GenBank/DDBJ databases">
        <authorList>
            <person name="de Groot N.N."/>
        </authorList>
    </citation>
    <scope>NUCLEOTIDE SEQUENCE</scope>
</reference>
<organism evidence="3">
    <name type="scientific">hydrothermal vent metagenome</name>
    <dbReference type="NCBI Taxonomy" id="652676"/>
    <lineage>
        <taxon>unclassified sequences</taxon>
        <taxon>metagenomes</taxon>
        <taxon>ecological metagenomes</taxon>
    </lineage>
</organism>
<dbReference type="GO" id="GO:0004077">
    <property type="term" value="F:biotin--[biotin carboxyl-carrier protein] ligase activity"/>
    <property type="evidence" value="ECO:0007669"/>
    <property type="project" value="UniProtKB-EC"/>
</dbReference>
<dbReference type="EMBL" id="FPHM01000206">
    <property type="protein sequence ID" value="SFV71142.1"/>
    <property type="molecule type" value="Genomic_DNA"/>
</dbReference>
<evidence type="ECO:0000259" key="2">
    <source>
        <dbReference type="PROSITE" id="PS51733"/>
    </source>
</evidence>
<dbReference type="Gene3D" id="3.30.930.10">
    <property type="entry name" value="Bira Bifunctional Protein, Domain 2"/>
    <property type="match status" value="1"/>
</dbReference>
<dbReference type="PANTHER" id="PTHR12835:SF5">
    <property type="entry name" value="BIOTIN--PROTEIN LIGASE"/>
    <property type="match status" value="1"/>
</dbReference>
<dbReference type="AlphaFoldDB" id="A0A1W1CZP6"/>
<dbReference type="InterPro" id="IPR045864">
    <property type="entry name" value="aa-tRNA-synth_II/BPL/LPL"/>
</dbReference>
<dbReference type="Pfam" id="PF03099">
    <property type="entry name" value="BPL_LplA_LipB"/>
    <property type="match status" value="1"/>
</dbReference>
<dbReference type="SUPFAM" id="SSF55681">
    <property type="entry name" value="Class II aaRS and biotin synthetases"/>
    <property type="match status" value="1"/>
</dbReference>
<evidence type="ECO:0000256" key="1">
    <source>
        <dbReference type="ARBA" id="ARBA00022598"/>
    </source>
</evidence>
<accession>A0A1W1CZP6</accession>
<dbReference type="InterPro" id="IPR004143">
    <property type="entry name" value="BPL_LPL_catalytic"/>
</dbReference>
<dbReference type="GO" id="GO:0005737">
    <property type="term" value="C:cytoplasm"/>
    <property type="evidence" value="ECO:0007669"/>
    <property type="project" value="TreeGrafter"/>
</dbReference>
<dbReference type="NCBIfam" id="TIGR00121">
    <property type="entry name" value="birA_ligase"/>
    <property type="match status" value="1"/>
</dbReference>
<name>A0A1W1CZP6_9ZZZZ</name>
<protein>
    <submittedName>
        <fullName evidence="3">Biotin-protein ligase</fullName>
        <ecNumber evidence="3">6.3.4.15</ecNumber>
    </submittedName>
</protein>
<dbReference type="PROSITE" id="PS51733">
    <property type="entry name" value="BPL_LPL_CATALYTIC"/>
    <property type="match status" value="1"/>
</dbReference>
<dbReference type="InterPro" id="IPR004408">
    <property type="entry name" value="Biotin_CoA_COase_ligase"/>
</dbReference>
<dbReference type="PANTHER" id="PTHR12835">
    <property type="entry name" value="BIOTIN PROTEIN LIGASE"/>
    <property type="match status" value="1"/>
</dbReference>
<keyword evidence="1 3" id="KW-0436">Ligase</keyword>
<feature type="domain" description="BPL/LPL catalytic" evidence="2">
    <location>
        <begin position="1"/>
        <end position="180"/>
    </location>
</feature>
<proteinExistence type="predicted"/>
<sequence length="211" mass="23914">MEILYFDRLSSTQTYLLEALKEKKLQAPIAVIAEEQYAGLGSRDNAWLGVKGNLFVSFAIPLSSLPKDLALGSASIYFSFIMKKVLLEYASDVWLKWPNDFYVKEDKVGGTITQKVGDSLVCGMGINLLNAPKGYVSLSETIMAKELLRKYVKALLEYPSWKQVFSEFEIEFNLSRKFFVHNQSNKLSLKYADLCKDGSLLIHGKRVYSLR</sequence>
<dbReference type="EC" id="6.3.4.15" evidence="3"/>